<dbReference type="InterPro" id="IPR048743">
    <property type="entry name" value="AME1"/>
</dbReference>
<protein>
    <recommendedName>
        <fullName evidence="3">Inner kinetochore subunit AME1 domain-containing protein</fullName>
    </recommendedName>
</protein>
<evidence type="ECO:0000256" key="1">
    <source>
        <dbReference type="SAM" id="Coils"/>
    </source>
</evidence>
<reference evidence="4 5" key="1">
    <citation type="journal article" date="2017" name="G3 (Bethesda)">
        <title>First Draft Genome Sequence of the Pathogenic Fungus Lomentospora prolificans (Formerly Scedosporium prolificans).</title>
        <authorList>
            <person name="Luo R."/>
            <person name="Zimin A."/>
            <person name="Workman R."/>
            <person name="Fan Y."/>
            <person name="Pertea G."/>
            <person name="Grossman N."/>
            <person name="Wear M.P."/>
            <person name="Jia B."/>
            <person name="Miller H."/>
            <person name="Casadevall A."/>
            <person name="Timp W."/>
            <person name="Zhang S.X."/>
            <person name="Salzberg S.L."/>
        </authorList>
    </citation>
    <scope>NUCLEOTIDE SEQUENCE [LARGE SCALE GENOMIC DNA]</scope>
    <source>
        <strain evidence="4 5">JHH-5317</strain>
    </source>
</reference>
<sequence>MATREDRMRQRLRGAVRHQVEDISFGFQIPGIENDDVEHESADQPSSPNHAASNTNSSTSRANKLSPNQPSATRGIENGSIQPTEANADPQQLRPKENERDAHHSSEANDDVLALLPPITSVRSFHTRRSQTTSDIVEESPVHAPGSGHRRSLQPSDVGNASAKLQSFLGSPNIREQETMISSPLARKSTLKISGHLQPALQASPLRRRSSQRHPTDDFDELSSQARRHSVDGELAEEINDGEAAKVLLGKRTRGLPAPGGPPTLEMRMGREGPLTRRHHQNTSPIDTRQLTTVAEEGPIPKRRKKKLSSPAKQKQPKPKKQLGRQHNRPRLEMNEDNETSADEMGAIDDAAVVPVTVQRFVRPRKLNTGEDADPDVLATDIPFSNQKGVNVIDVLSQSCEEVIGNCIDQLVKALRHEDLTSTRKELRSKLVALEDFADELRTKFLAQTIMLDNLHSLRRRVRDAEARRTKLRDSILDRRRERQEIQFQIDSERETHEENRKLLASRMDMSSNLHAVRLHVEQGKRESANLGTQHLQKASLTTLEFSLPQIADRIAQQQN</sequence>
<feature type="compositionally biased region" description="Basic residues" evidence="2">
    <location>
        <begin position="315"/>
        <end position="329"/>
    </location>
</feature>
<keyword evidence="5" id="KW-1185">Reference proteome</keyword>
<keyword evidence="1" id="KW-0175">Coiled coil</keyword>
<dbReference type="AlphaFoldDB" id="A0A2N3NBP0"/>
<name>A0A2N3NBP0_9PEZI</name>
<feature type="region of interest" description="Disordered" evidence="2">
    <location>
        <begin position="1"/>
        <end position="157"/>
    </location>
</feature>
<comment type="caution">
    <text evidence="4">The sequence shown here is derived from an EMBL/GenBank/DDBJ whole genome shotgun (WGS) entry which is preliminary data.</text>
</comment>
<evidence type="ECO:0000256" key="2">
    <source>
        <dbReference type="SAM" id="MobiDB-lite"/>
    </source>
</evidence>
<feature type="region of interest" description="Disordered" evidence="2">
    <location>
        <begin position="198"/>
        <end position="348"/>
    </location>
</feature>
<evidence type="ECO:0000259" key="3">
    <source>
        <dbReference type="Pfam" id="PF20994"/>
    </source>
</evidence>
<feature type="compositionally biased region" description="Polar residues" evidence="2">
    <location>
        <begin position="61"/>
        <end position="72"/>
    </location>
</feature>
<dbReference type="InParanoid" id="A0A2N3NBP0"/>
<dbReference type="Pfam" id="PF20994">
    <property type="entry name" value="CENPU"/>
    <property type="match status" value="1"/>
</dbReference>
<feature type="compositionally biased region" description="Basic and acidic residues" evidence="2">
    <location>
        <begin position="94"/>
        <end position="107"/>
    </location>
</feature>
<dbReference type="VEuPathDB" id="FungiDB:jhhlp_004477"/>
<dbReference type="Proteomes" id="UP000233524">
    <property type="component" value="Unassembled WGS sequence"/>
</dbReference>
<feature type="compositionally biased region" description="Low complexity" evidence="2">
    <location>
        <begin position="45"/>
        <end position="60"/>
    </location>
</feature>
<feature type="compositionally biased region" description="Polar residues" evidence="2">
    <location>
        <begin position="282"/>
        <end position="293"/>
    </location>
</feature>
<proteinExistence type="predicted"/>
<evidence type="ECO:0000313" key="4">
    <source>
        <dbReference type="EMBL" id="PKS09854.1"/>
    </source>
</evidence>
<dbReference type="EMBL" id="NLAX01000010">
    <property type="protein sequence ID" value="PKS09854.1"/>
    <property type="molecule type" value="Genomic_DNA"/>
</dbReference>
<organism evidence="4 5">
    <name type="scientific">Lomentospora prolificans</name>
    <dbReference type="NCBI Taxonomy" id="41688"/>
    <lineage>
        <taxon>Eukaryota</taxon>
        <taxon>Fungi</taxon>
        <taxon>Dikarya</taxon>
        <taxon>Ascomycota</taxon>
        <taxon>Pezizomycotina</taxon>
        <taxon>Sordariomycetes</taxon>
        <taxon>Hypocreomycetidae</taxon>
        <taxon>Microascales</taxon>
        <taxon>Microascaceae</taxon>
        <taxon>Lomentospora</taxon>
    </lineage>
</organism>
<feature type="domain" description="Inner kinetochore subunit AME1" evidence="3">
    <location>
        <begin position="385"/>
        <end position="537"/>
    </location>
</feature>
<dbReference type="STRING" id="41688.A0A2N3NBP0"/>
<evidence type="ECO:0000313" key="5">
    <source>
        <dbReference type="Proteomes" id="UP000233524"/>
    </source>
</evidence>
<accession>A0A2N3NBP0</accession>
<gene>
    <name evidence="4" type="ORF">jhhlp_004477</name>
</gene>
<feature type="coiled-coil region" evidence="1">
    <location>
        <begin position="424"/>
        <end position="475"/>
    </location>
</feature>
<dbReference type="OrthoDB" id="5377952at2759"/>